<comment type="similarity">
    <text evidence="2 7">Belongs to the cytochrome P450 family.</text>
</comment>
<keyword evidence="7" id="KW-0503">Monooxygenase</keyword>
<evidence type="ECO:0000256" key="5">
    <source>
        <dbReference type="ARBA" id="ARBA00023004"/>
    </source>
</evidence>
<dbReference type="GO" id="GO:0020037">
    <property type="term" value="F:heme binding"/>
    <property type="evidence" value="ECO:0007669"/>
    <property type="project" value="InterPro"/>
</dbReference>
<evidence type="ECO:0008006" key="10">
    <source>
        <dbReference type="Google" id="ProtNLM"/>
    </source>
</evidence>
<evidence type="ECO:0000313" key="9">
    <source>
        <dbReference type="Proteomes" id="UP001172681"/>
    </source>
</evidence>
<feature type="binding site" description="axial binding residue" evidence="6">
    <location>
        <position position="501"/>
    </location>
    <ligand>
        <name>heme</name>
        <dbReference type="ChEBI" id="CHEBI:30413"/>
    </ligand>
    <ligandPart>
        <name>Fe</name>
        <dbReference type="ChEBI" id="CHEBI:18248"/>
    </ligandPart>
</feature>
<dbReference type="InterPro" id="IPR001128">
    <property type="entry name" value="Cyt_P450"/>
</dbReference>
<dbReference type="InterPro" id="IPR050121">
    <property type="entry name" value="Cytochrome_P450_monoxygenase"/>
</dbReference>
<accession>A0AA39CTE6</accession>
<evidence type="ECO:0000256" key="6">
    <source>
        <dbReference type="PIRSR" id="PIRSR602403-1"/>
    </source>
</evidence>
<proteinExistence type="inferred from homology"/>
<dbReference type="InterPro" id="IPR002403">
    <property type="entry name" value="Cyt_P450_E_grp-IV"/>
</dbReference>
<dbReference type="InterPro" id="IPR036396">
    <property type="entry name" value="Cyt_P450_sf"/>
</dbReference>
<dbReference type="PRINTS" id="PR00465">
    <property type="entry name" value="EP450IV"/>
</dbReference>
<evidence type="ECO:0000313" key="8">
    <source>
        <dbReference type="EMBL" id="KAJ9623304.1"/>
    </source>
</evidence>
<keyword evidence="4 7" id="KW-0560">Oxidoreductase</keyword>
<reference evidence="8" key="1">
    <citation type="submission" date="2022-10" db="EMBL/GenBank/DDBJ databases">
        <title>Culturing micro-colonial fungi from biological soil crusts in the Mojave desert and describing Neophaeococcomyces mojavensis, and introducing the new genera and species Taxawa tesnikishii.</title>
        <authorList>
            <person name="Kurbessoian T."/>
            <person name="Stajich J.E."/>
        </authorList>
    </citation>
    <scope>NUCLEOTIDE SEQUENCE</scope>
    <source>
        <strain evidence="8">TK_35</strain>
    </source>
</reference>
<sequence>MTVSVIPSVTLACLLLLSIYKVVLHPLLYHPLRHIPSAHWSVPFFGDLWITYQRYRERNNAVTYAAHLKHGPVVRMGMNELSVNCVENGIRTIYAGGWEKHAWYPQRFGSYGVMNMFSTIKHGPHSQKKRTMANIYSKTYIASSPQVSATSHTLFSTRFLPLFQHLSDTAEPTDVHDLNNAMTMDFMSAYQFGLKASTNLTQDVTTRKRIMHEYHCRRDYEFFSAEMPWIKGITSNLGFPVVPRFVDEANQYLEDWNADMCRAAEKQLSEAAGATSAWPGDEPIVYKQFKSGLAALREKDPMAGKSTSDVLLPTVRHEGLQRDENDTSTAEIYSEMLDQLGAGHETSAVALTYLYWEMSKSPELQTQLRQELMMLTPPIKWPLPAGSDLKDFQLPDPKQIDALPLLQAIVMEVLRLHTPIPGIEPRISPHVPGGNTLGSYSGIPGGVRVSAMPYGLHRNEAVFPEAETFKPTRWLPSHTSDEHLKEMHRWFWAFGSGGRMCIGSHLATQEIKLLVAAIYSNWTTEIVDDQGIEEIDAYTTRPKSNRLVLRFRHA</sequence>
<dbReference type="SUPFAM" id="SSF48264">
    <property type="entry name" value="Cytochrome P450"/>
    <property type="match status" value="1"/>
</dbReference>
<dbReference type="PROSITE" id="PS00086">
    <property type="entry name" value="CYTOCHROME_P450"/>
    <property type="match status" value="1"/>
</dbReference>
<dbReference type="Gene3D" id="1.10.630.10">
    <property type="entry name" value="Cytochrome P450"/>
    <property type="match status" value="1"/>
</dbReference>
<keyword evidence="5 6" id="KW-0408">Iron</keyword>
<comment type="caution">
    <text evidence="8">The sequence shown here is derived from an EMBL/GenBank/DDBJ whole genome shotgun (WGS) entry which is preliminary data.</text>
</comment>
<name>A0AA39CTE6_9EURO</name>
<dbReference type="InterPro" id="IPR017972">
    <property type="entry name" value="Cyt_P450_CS"/>
</dbReference>
<evidence type="ECO:0000256" key="7">
    <source>
        <dbReference type="RuleBase" id="RU000461"/>
    </source>
</evidence>
<protein>
    <recommendedName>
        <fullName evidence="10">Cytochrome P450</fullName>
    </recommendedName>
</protein>
<keyword evidence="9" id="KW-1185">Reference proteome</keyword>
<evidence type="ECO:0000256" key="1">
    <source>
        <dbReference type="ARBA" id="ARBA00001971"/>
    </source>
</evidence>
<dbReference type="Pfam" id="PF00067">
    <property type="entry name" value="p450"/>
    <property type="match status" value="1"/>
</dbReference>
<dbReference type="GO" id="GO:0016705">
    <property type="term" value="F:oxidoreductase activity, acting on paired donors, with incorporation or reduction of molecular oxygen"/>
    <property type="evidence" value="ECO:0007669"/>
    <property type="project" value="InterPro"/>
</dbReference>
<dbReference type="PANTHER" id="PTHR24305:SF166">
    <property type="entry name" value="CYTOCHROME P450 12A4, MITOCHONDRIAL-RELATED"/>
    <property type="match status" value="1"/>
</dbReference>
<dbReference type="CDD" id="cd11059">
    <property type="entry name" value="CYP_fungal"/>
    <property type="match status" value="1"/>
</dbReference>
<keyword evidence="3 6" id="KW-0479">Metal-binding</keyword>
<dbReference type="PANTHER" id="PTHR24305">
    <property type="entry name" value="CYTOCHROME P450"/>
    <property type="match status" value="1"/>
</dbReference>
<evidence type="ECO:0000256" key="2">
    <source>
        <dbReference type="ARBA" id="ARBA00010617"/>
    </source>
</evidence>
<comment type="cofactor">
    <cofactor evidence="1 6">
        <name>heme</name>
        <dbReference type="ChEBI" id="CHEBI:30413"/>
    </cofactor>
</comment>
<evidence type="ECO:0000256" key="3">
    <source>
        <dbReference type="ARBA" id="ARBA00022723"/>
    </source>
</evidence>
<dbReference type="GO" id="GO:0004497">
    <property type="term" value="F:monooxygenase activity"/>
    <property type="evidence" value="ECO:0007669"/>
    <property type="project" value="UniProtKB-KW"/>
</dbReference>
<keyword evidence="6 7" id="KW-0349">Heme</keyword>
<organism evidence="8 9">
    <name type="scientific">Knufia peltigerae</name>
    <dbReference type="NCBI Taxonomy" id="1002370"/>
    <lineage>
        <taxon>Eukaryota</taxon>
        <taxon>Fungi</taxon>
        <taxon>Dikarya</taxon>
        <taxon>Ascomycota</taxon>
        <taxon>Pezizomycotina</taxon>
        <taxon>Eurotiomycetes</taxon>
        <taxon>Chaetothyriomycetidae</taxon>
        <taxon>Chaetothyriales</taxon>
        <taxon>Trichomeriaceae</taxon>
        <taxon>Knufia</taxon>
    </lineage>
</organism>
<dbReference type="PRINTS" id="PR00385">
    <property type="entry name" value="P450"/>
</dbReference>
<dbReference type="GO" id="GO:0005506">
    <property type="term" value="F:iron ion binding"/>
    <property type="evidence" value="ECO:0007669"/>
    <property type="project" value="InterPro"/>
</dbReference>
<evidence type="ECO:0000256" key="4">
    <source>
        <dbReference type="ARBA" id="ARBA00023002"/>
    </source>
</evidence>
<dbReference type="EMBL" id="JAPDRN010000101">
    <property type="protein sequence ID" value="KAJ9623304.1"/>
    <property type="molecule type" value="Genomic_DNA"/>
</dbReference>
<dbReference type="AlphaFoldDB" id="A0AA39CTE6"/>
<dbReference type="Proteomes" id="UP001172681">
    <property type="component" value="Unassembled WGS sequence"/>
</dbReference>
<gene>
    <name evidence="8" type="ORF">H2204_011210</name>
</gene>